<reference evidence="1 2" key="1">
    <citation type="submission" date="2023-07" db="EMBL/GenBank/DDBJ databases">
        <title>Sequencing the genomes of 1000 actinobacteria strains.</title>
        <authorList>
            <person name="Klenk H.-P."/>
        </authorList>
    </citation>
    <scope>NUCLEOTIDE SEQUENCE [LARGE SCALE GENOMIC DNA]</scope>
    <source>
        <strain evidence="1 2">DSM 41600</strain>
    </source>
</reference>
<protein>
    <recommendedName>
        <fullName evidence="3">VRR-NUC domain-containing protein</fullName>
    </recommendedName>
</protein>
<evidence type="ECO:0000313" key="2">
    <source>
        <dbReference type="Proteomes" id="UP001234880"/>
    </source>
</evidence>
<keyword evidence="2" id="KW-1185">Reference proteome</keyword>
<gene>
    <name evidence="1" type="ORF">JOF35_003805</name>
</gene>
<accession>A0ABT9KSW4</accession>
<evidence type="ECO:0000313" key="1">
    <source>
        <dbReference type="EMBL" id="MDP9611528.1"/>
    </source>
</evidence>
<comment type="caution">
    <text evidence="1">The sequence shown here is derived from an EMBL/GenBank/DDBJ whole genome shotgun (WGS) entry which is preliminary data.</text>
</comment>
<sequence>MTITKAAIARGRRFEPKWVSWLRSVGRPAEKVPKAGVNDESDTVSPWTSGHYVMECKSPGGLSNVDLLNYFRQAELEAGNWAKRRGIDPASVVPVVVVEDHKSRKGPANAIVCIRAERAFGSDPSSPGALRR</sequence>
<proteinExistence type="predicted"/>
<dbReference type="RefSeq" id="WP_307110822.1">
    <property type="nucleotide sequence ID" value="NZ_JAURUE010000001.1"/>
</dbReference>
<evidence type="ECO:0008006" key="3">
    <source>
        <dbReference type="Google" id="ProtNLM"/>
    </source>
</evidence>
<name>A0ABT9KSW4_9ACTN</name>
<dbReference type="EMBL" id="JAURUE010000001">
    <property type="protein sequence ID" value="MDP9611528.1"/>
    <property type="molecule type" value="Genomic_DNA"/>
</dbReference>
<dbReference type="Proteomes" id="UP001234880">
    <property type="component" value="Unassembled WGS sequence"/>
</dbReference>
<organism evidence="1 2">
    <name type="scientific">Streptomyces demainii</name>
    <dbReference type="NCBI Taxonomy" id="588122"/>
    <lineage>
        <taxon>Bacteria</taxon>
        <taxon>Bacillati</taxon>
        <taxon>Actinomycetota</taxon>
        <taxon>Actinomycetes</taxon>
        <taxon>Kitasatosporales</taxon>
        <taxon>Streptomycetaceae</taxon>
        <taxon>Streptomyces</taxon>
    </lineage>
</organism>